<evidence type="ECO:0000259" key="4">
    <source>
        <dbReference type="Pfam" id="PF03328"/>
    </source>
</evidence>
<dbReference type="SUPFAM" id="SSF51621">
    <property type="entry name" value="Phosphoenolpyruvate/pyruvate domain"/>
    <property type="match status" value="1"/>
</dbReference>
<accession>B1C3W1</accession>
<dbReference type="eggNOG" id="COG2301">
    <property type="taxonomic scope" value="Bacteria"/>
</dbReference>
<protein>
    <submittedName>
        <fullName evidence="5">HpcH/HpaI aldolase/citrate lyase family protein</fullName>
    </submittedName>
</protein>
<dbReference type="InterPro" id="IPR015813">
    <property type="entry name" value="Pyrv/PenolPyrv_kinase-like_dom"/>
</dbReference>
<evidence type="ECO:0000256" key="2">
    <source>
        <dbReference type="ARBA" id="ARBA00022723"/>
    </source>
</evidence>
<feature type="domain" description="HpcH/HpaI aldolase/citrate lyase" evidence="4">
    <location>
        <begin position="14"/>
        <end position="163"/>
    </location>
</feature>
<dbReference type="PANTHER" id="PTHR32308:SF0">
    <property type="entry name" value="HPCH_HPAI ALDOLASE_CITRATE LYASE DOMAIN-CONTAINING PROTEIN"/>
    <property type="match status" value="1"/>
</dbReference>
<name>B1C3W1_9FIRM</name>
<keyword evidence="6" id="KW-1185">Reference proteome</keyword>
<dbReference type="Proteomes" id="UP000004910">
    <property type="component" value="Unassembled WGS sequence"/>
</dbReference>
<dbReference type="GO" id="GO:0016829">
    <property type="term" value="F:lyase activity"/>
    <property type="evidence" value="ECO:0007669"/>
    <property type="project" value="UniProtKB-KW"/>
</dbReference>
<evidence type="ECO:0000313" key="6">
    <source>
        <dbReference type="Proteomes" id="UP000004910"/>
    </source>
</evidence>
<dbReference type="GO" id="GO:0000287">
    <property type="term" value="F:magnesium ion binding"/>
    <property type="evidence" value="ECO:0007669"/>
    <property type="project" value="TreeGrafter"/>
</dbReference>
<keyword evidence="2" id="KW-0479">Metal-binding</keyword>
<keyword evidence="5" id="KW-0456">Lyase</keyword>
<evidence type="ECO:0000256" key="1">
    <source>
        <dbReference type="ARBA" id="ARBA00001946"/>
    </source>
</evidence>
<dbReference type="HOGENOM" id="CLU_087856_0_0_9"/>
<evidence type="ECO:0000256" key="3">
    <source>
        <dbReference type="ARBA" id="ARBA00022842"/>
    </source>
</evidence>
<reference evidence="5" key="2">
    <citation type="submission" date="2014-06" db="EMBL/GenBank/DDBJ databases">
        <title>Draft genome sequence of Clostridium spiroforme (DSM 1552).</title>
        <authorList>
            <person name="Sudarsanam P."/>
            <person name="Ley R."/>
            <person name="Guruge J."/>
            <person name="Turnbaugh P.J."/>
            <person name="Mahowald M."/>
            <person name="Liep D."/>
            <person name="Gordon J."/>
        </authorList>
    </citation>
    <scope>NUCLEOTIDE SEQUENCE</scope>
    <source>
        <strain evidence="5">DSM 1552</strain>
    </source>
</reference>
<gene>
    <name evidence="5" type="ORF">CLOSPI_01929</name>
</gene>
<keyword evidence="3" id="KW-0460">Magnesium</keyword>
<comment type="cofactor">
    <cofactor evidence="1">
        <name>Mg(2+)</name>
        <dbReference type="ChEBI" id="CHEBI:18420"/>
    </cofactor>
</comment>
<evidence type="ECO:0000313" key="5">
    <source>
        <dbReference type="EMBL" id="EDS74345.1"/>
    </source>
</evidence>
<dbReference type="Gene3D" id="3.20.20.60">
    <property type="entry name" value="Phosphoenolpyruvate-binding domains"/>
    <property type="match status" value="2"/>
</dbReference>
<reference evidence="5" key="1">
    <citation type="submission" date="2008-02" db="EMBL/GenBank/DDBJ databases">
        <authorList>
            <person name="Fulton L."/>
            <person name="Clifton S."/>
            <person name="Fulton B."/>
            <person name="Xu J."/>
            <person name="Minx P."/>
            <person name="Pepin K.H."/>
            <person name="Johnson M."/>
            <person name="Thiruvilangam P."/>
            <person name="Bhonagiri V."/>
            <person name="Nash W.E."/>
            <person name="Mardis E.R."/>
            <person name="Wilson R.K."/>
        </authorList>
    </citation>
    <scope>NUCLEOTIDE SEQUENCE [LARGE SCALE GENOMIC DNA]</scope>
    <source>
        <strain evidence="5">DSM 1552</strain>
    </source>
</reference>
<comment type="caution">
    <text evidence="5">The sequence shown here is derived from an EMBL/GenBank/DDBJ whole genome shotgun (WGS) entry which is preliminary data.</text>
</comment>
<dbReference type="PANTHER" id="PTHR32308">
    <property type="entry name" value="LYASE BETA SUBUNIT, PUTATIVE (AFU_ORTHOLOGUE AFUA_4G13030)-RELATED"/>
    <property type="match status" value="1"/>
</dbReference>
<dbReference type="InterPro" id="IPR005000">
    <property type="entry name" value="Aldolase/citrate-lyase_domain"/>
</dbReference>
<dbReference type="STRING" id="428126.CLOSPI_01929"/>
<dbReference type="InterPro" id="IPR040442">
    <property type="entry name" value="Pyrv_kinase-like_dom_sf"/>
</dbReference>
<dbReference type="GO" id="GO:0006107">
    <property type="term" value="P:oxaloacetate metabolic process"/>
    <property type="evidence" value="ECO:0007669"/>
    <property type="project" value="TreeGrafter"/>
</dbReference>
<dbReference type="AlphaFoldDB" id="B1C3W1"/>
<dbReference type="Pfam" id="PF03328">
    <property type="entry name" value="HpcH_HpaI"/>
    <property type="match status" value="1"/>
</dbReference>
<sequence>MIGKNMGLKLMYITNNPAIAEIAECAGVDRIFIDMEYIGKDERQAGLDTVKSHHTINDVKKIRSQIHKAELLVRINPIHEETMEYMGSFKEINAVIDAGADILMLPMFRTLEEIETFISLVNGRAKIMLLLETIDAMNKIEEIVKIRGIDEIHIGLNDLHLALHKRFMFELLSDGTVDRLCKIISEKGIPYGFGGIARLGYGELPAEYVITEHYRLGSTLAILSRSFCNANKIENPKEIENIFKNGIQLIRDWEQKVTSFSEKDFQNNRQIVCQKVNEIVEREDNCEKKI</sequence>
<organism evidence="5 6">
    <name type="scientific">Thomasclavelia spiroformis DSM 1552</name>
    <dbReference type="NCBI Taxonomy" id="428126"/>
    <lineage>
        <taxon>Bacteria</taxon>
        <taxon>Bacillati</taxon>
        <taxon>Bacillota</taxon>
        <taxon>Erysipelotrichia</taxon>
        <taxon>Erysipelotrichales</taxon>
        <taxon>Coprobacillaceae</taxon>
        <taxon>Thomasclavelia</taxon>
    </lineage>
</organism>
<dbReference type="EMBL" id="ABIK02000014">
    <property type="protein sequence ID" value="EDS74345.1"/>
    <property type="molecule type" value="Genomic_DNA"/>
</dbReference>
<proteinExistence type="predicted"/>